<keyword evidence="6" id="KW-0732">Signal</keyword>
<evidence type="ECO:0000313" key="10">
    <source>
        <dbReference type="Proteomes" id="UP000014760"/>
    </source>
</evidence>
<keyword evidence="3" id="KW-0964">Secreted</keyword>
<gene>
    <name evidence="8" type="ORF">CAPTEDRAFT_59745</name>
</gene>
<dbReference type="GO" id="GO:0004867">
    <property type="term" value="F:serine-type endopeptidase inhibitor activity"/>
    <property type="evidence" value="ECO:0007669"/>
    <property type="project" value="UniProtKB-KW"/>
</dbReference>
<name>R7VFN2_CAPTE</name>
<feature type="non-terminal residue" evidence="8">
    <location>
        <position position="1"/>
    </location>
</feature>
<protein>
    <recommendedName>
        <fullName evidence="7">Antistasin-like domain-containing protein</fullName>
    </recommendedName>
</protein>
<evidence type="ECO:0000256" key="6">
    <source>
        <dbReference type="SAM" id="SignalP"/>
    </source>
</evidence>
<dbReference type="EMBL" id="AMQN01016787">
    <property type="status" value="NOT_ANNOTATED_CDS"/>
    <property type="molecule type" value="Genomic_DNA"/>
</dbReference>
<keyword evidence="5" id="KW-0722">Serine protease inhibitor</keyword>
<dbReference type="AlphaFoldDB" id="R7VFN2"/>
<comment type="subcellular location">
    <subcellularLocation>
        <location evidence="1">Secreted</location>
    </subcellularLocation>
</comment>
<comment type="similarity">
    <text evidence="2">Belongs to the protease inhibitor I15 (antistasin) family.</text>
</comment>
<reference evidence="8 10" key="2">
    <citation type="journal article" date="2013" name="Nature">
        <title>Insights into bilaterian evolution from three spiralian genomes.</title>
        <authorList>
            <person name="Simakov O."/>
            <person name="Marletaz F."/>
            <person name="Cho S.J."/>
            <person name="Edsinger-Gonzales E."/>
            <person name="Havlak P."/>
            <person name="Hellsten U."/>
            <person name="Kuo D.H."/>
            <person name="Larsson T."/>
            <person name="Lv J."/>
            <person name="Arendt D."/>
            <person name="Savage R."/>
            <person name="Osoegawa K."/>
            <person name="de Jong P."/>
            <person name="Grimwood J."/>
            <person name="Chapman J.A."/>
            <person name="Shapiro H."/>
            <person name="Aerts A."/>
            <person name="Otillar R.P."/>
            <person name="Terry A.Y."/>
            <person name="Boore J.L."/>
            <person name="Grigoriev I.V."/>
            <person name="Lindberg D.R."/>
            <person name="Seaver E.C."/>
            <person name="Weisblat D.A."/>
            <person name="Putnam N.H."/>
            <person name="Rokhsar D.S."/>
        </authorList>
    </citation>
    <scope>NUCLEOTIDE SEQUENCE</scope>
    <source>
        <strain evidence="8 10">I ESC-2004</strain>
    </source>
</reference>
<dbReference type="HOGENOM" id="CLU_195676_0_0_1"/>
<reference evidence="10" key="1">
    <citation type="submission" date="2012-12" db="EMBL/GenBank/DDBJ databases">
        <authorList>
            <person name="Hellsten U."/>
            <person name="Grimwood J."/>
            <person name="Chapman J.A."/>
            <person name="Shapiro H."/>
            <person name="Aerts A."/>
            <person name="Otillar R.P."/>
            <person name="Terry A.Y."/>
            <person name="Boore J.L."/>
            <person name="Simakov O."/>
            <person name="Marletaz F."/>
            <person name="Cho S.-J."/>
            <person name="Edsinger-Gonzales E."/>
            <person name="Havlak P."/>
            <person name="Kuo D.-H."/>
            <person name="Larsson T."/>
            <person name="Lv J."/>
            <person name="Arendt D."/>
            <person name="Savage R."/>
            <person name="Osoegawa K."/>
            <person name="de Jong P."/>
            <person name="Lindberg D.R."/>
            <person name="Seaver E.C."/>
            <person name="Weisblat D.A."/>
            <person name="Putnam N.H."/>
            <person name="Grigoriev I.V."/>
            <person name="Rokhsar D.S."/>
        </authorList>
    </citation>
    <scope>NUCLEOTIDE SEQUENCE</scope>
    <source>
        <strain evidence="10">I ESC-2004</strain>
    </source>
</reference>
<dbReference type="OrthoDB" id="406800at2759"/>
<accession>R7VFN2</accession>
<dbReference type="PROSITE" id="PS51252">
    <property type="entry name" value="ANTISTASIN"/>
    <property type="match status" value="1"/>
</dbReference>
<keyword evidence="4" id="KW-0646">Protease inhibitor</keyword>
<feature type="signal peptide" evidence="6">
    <location>
        <begin position="1"/>
        <end position="16"/>
    </location>
</feature>
<dbReference type="InterPro" id="IPR004094">
    <property type="entry name" value="Antistasin-like"/>
</dbReference>
<dbReference type="InterPro" id="IPR011061">
    <property type="entry name" value="Hirudin/antistatin"/>
</dbReference>
<evidence type="ECO:0000259" key="7">
    <source>
        <dbReference type="PROSITE" id="PS51252"/>
    </source>
</evidence>
<sequence length="81" mass="8366">ILIACIAVASVASATTEKPLVRCPRVICAMFCLDGFKTDASGCPICACQEPATPICATPMCANPCSNGYKKSPEGCDTCEC</sequence>
<evidence type="ECO:0000313" key="8">
    <source>
        <dbReference type="EMBL" id="ELU17648.1"/>
    </source>
</evidence>
<dbReference type="EnsemblMetazoa" id="CapteT59745">
    <property type="protein sequence ID" value="CapteP59745"/>
    <property type="gene ID" value="CapteG59745"/>
</dbReference>
<feature type="domain" description="Antistasin-like" evidence="7">
    <location>
        <begin position="23"/>
        <end position="48"/>
    </location>
</feature>
<evidence type="ECO:0000256" key="4">
    <source>
        <dbReference type="ARBA" id="ARBA00022690"/>
    </source>
</evidence>
<dbReference type="Pfam" id="PF02822">
    <property type="entry name" value="Antistasin"/>
    <property type="match status" value="2"/>
</dbReference>
<dbReference type="OMA" id="CRKYCEY"/>
<dbReference type="Proteomes" id="UP000014760">
    <property type="component" value="Unassembled WGS sequence"/>
</dbReference>
<evidence type="ECO:0000313" key="9">
    <source>
        <dbReference type="EnsemblMetazoa" id="CapteP59745"/>
    </source>
</evidence>
<reference evidence="9" key="3">
    <citation type="submission" date="2015-06" db="UniProtKB">
        <authorList>
            <consortium name="EnsemblMetazoa"/>
        </authorList>
    </citation>
    <scope>IDENTIFICATION</scope>
</reference>
<evidence type="ECO:0000256" key="2">
    <source>
        <dbReference type="ARBA" id="ARBA00008768"/>
    </source>
</evidence>
<feature type="chain" id="PRO_5008788985" description="Antistasin-like domain-containing protein" evidence="6">
    <location>
        <begin position="17"/>
        <end position="81"/>
    </location>
</feature>
<proteinExistence type="inferred from homology"/>
<evidence type="ECO:0000256" key="1">
    <source>
        <dbReference type="ARBA" id="ARBA00004613"/>
    </source>
</evidence>
<dbReference type="Gene3D" id="2.10.22.10">
    <property type="entry name" value="Antistasin, domain 1"/>
    <property type="match status" value="2"/>
</dbReference>
<evidence type="ECO:0000256" key="5">
    <source>
        <dbReference type="ARBA" id="ARBA00022900"/>
    </source>
</evidence>
<feature type="non-terminal residue" evidence="8">
    <location>
        <position position="81"/>
    </location>
</feature>
<keyword evidence="10" id="KW-1185">Reference proteome</keyword>
<dbReference type="GO" id="GO:0005576">
    <property type="term" value="C:extracellular region"/>
    <property type="evidence" value="ECO:0007669"/>
    <property type="project" value="UniProtKB-SubCell"/>
</dbReference>
<dbReference type="EMBL" id="KB292404">
    <property type="protein sequence ID" value="ELU17648.1"/>
    <property type="molecule type" value="Genomic_DNA"/>
</dbReference>
<organism evidence="8">
    <name type="scientific">Capitella teleta</name>
    <name type="common">Polychaete worm</name>
    <dbReference type="NCBI Taxonomy" id="283909"/>
    <lineage>
        <taxon>Eukaryota</taxon>
        <taxon>Metazoa</taxon>
        <taxon>Spiralia</taxon>
        <taxon>Lophotrochozoa</taxon>
        <taxon>Annelida</taxon>
        <taxon>Polychaeta</taxon>
        <taxon>Sedentaria</taxon>
        <taxon>Scolecida</taxon>
        <taxon>Capitellidae</taxon>
        <taxon>Capitella</taxon>
    </lineage>
</organism>
<dbReference type="SUPFAM" id="SSF57262">
    <property type="entry name" value="Leech antihemostatic proteins"/>
    <property type="match status" value="2"/>
</dbReference>
<evidence type="ECO:0000256" key="3">
    <source>
        <dbReference type="ARBA" id="ARBA00022525"/>
    </source>
</evidence>